<gene>
    <name evidence="1" type="ORF">FIBSPDRAFT_896619</name>
</gene>
<dbReference type="Proteomes" id="UP000076532">
    <property type="component" value="Unassembled WGS sequence"/>
</dbReference>
<evidence type="ECO:0000313" key="1">
    <source>
        <dbReference type="EMBL" id="KZP14363.1"/>
    </source>
</evidence>
<evidence type="ECO:0000313" key="2">
    <source>
        <dbReference type="Proteomes" id="UP000076532"/>
    </source>
</evidence>
<reference evidence="1 2" key="1">
    <citation type="journal article" date="2016" name="Mol. Biol. Evol.">
        <title>Comparative Genomics of Early-Diverging Mushroom-Forming Fungi Provides Insights into the Origins of Lignocellulose Decay Capabilities.</title>
        <authorList>
            <person name="Nagy L.G."/>
            <person name="Riley R."/>
            <person name="Tritt A."/>
            <person name="Adam C."/>
            <person name="Daum C."/>
            <person name="Floudas D."/>
            <person name="Sun H."/>
            <person name="Yadav J.S."/>
            <person name="Pangilinan J."/>
            <person name="Larsson K.H."/>
            <person name="Matsuura K."/>
            <person name="Barry K."/>
            <person name="Labutti K."/>
            <person name="Kuo R."/>
            <person name="Ohm R.A."/>
            <person name="Bhattacharya S.S."/>
            <person name="Shirouzu T."/>
            <person name="Yoshinaga Y."/>
            <person name="Martin F.M."/>
            <person name="Grigoriev I.V."/>
            <person name="Hibbett D.S."/>
        </authorList>
    </citation>
    <scope>NUCLEOTIDE SEQUENCE [LARGE SCALE GENOMIC DNA]</scope>
    <source>
        <strain evidence="1 2">CBS 109695</strain>
    </source>
</reference>
<sequence length="236" mass="26443">MTVLRGVLDEGGSELAGLLWWHSAVSMIPYAMKRVALTDMADIDSKEASEENWVTILVFALHFAIVLVGRRASEEIKTIAGALRELSYQTRRQYDTDPWTWRALHTSLWYDDKEATGDNSLQCPGWSETMWRPSSCVNALNIGCDIRLGNLTLDRQWDCSVEIGLDATRVVRAKHHVRFTSFVTHSGLKARETIQRTFEVWAYDPLLGVTLGAVPGTFDLLSYSVTPSSTNVAFSV</sequence>
<proteinExistence type="predicted"/>
<keyword evidence="2" id="KW-1185">Reference proteome</keyword>
<name>A0A166D6A0_9AGAM</name>
<protein>
    <submittedName>
        <fullName evidence="1">Uncharacterized protein</fullName>
    </submittedName>
</protein>
<dbReference type="AlphaFoldDB" id="A0A166D6A0"/>
<organism evidence="1 2">
    <name type="scientific">Athelia psychrophila</name>
    <dbReference type="NCBI Taxonomy" id="1759441"/>
    <lineage>
        <taxon>Eukaryota</taxon>
        <taxon>Fungi</taxon>
        <taxon>Dikarya</taxon>
        <taxon>Basidiomycota</taxon>
        <taxon>Agaricomycotina</taxon>
        <taxon>Agaricomycetes</taxon>
        <taxon>Agaricomycetidae</taxon>
        <taxon>Atheliales</taxon>
        <taxon>Atheliaceae</taxon>
        <taxon>Athelia</taxon>
    </lineage>
</organism>
<accession>A0A166D6A0</accession>
<dbReference type="EMBL" id="KV417618">
    <property type="protein sequence ID" value="KZP14363.1"/>
    <property type="molecule type" value="Genomic_DNA"/>
</dbReference>